<evidence type="ECO:0008006" key="3">
    <source>
        <dbReference type="Google" id="ProtNLM"/>
    </source>
</evidence>
<dbReference type="InterPro" id="IPR013378">
    <property type="entry name" value="InlB-like_B-rpt"/>
</dbReference>
<organism evidence="2">
    <name type="scientific">bioreactor metagenome</name>
    <dbReference type="NCBI Taxonomy" id="1076179"/>
    <lineage>
        <taxon>unclassified sequences</taxon>
        <taxon>metagenomes</taxon>
        <taxon>ecological metagenomes</taxon>
    </lineage>
</organism>
<feature type="region of interest" description="Disordered" evidence="1">
    <location>
        <begin position="39"/>
        <end position="58"/>
    </location>
</feature>
<gene>
    <name evidence="2" type="ORF">SDC9_51936</name>
</gene>
<proteinExistence type="predicted"/>
<feature type="compositionally biased region" description="Low complexity" evidence="1">
    <location>
        <begin position="39"/>
        <end position="52"/>
    </location>
</feature>
<name>A0A644WP27_9ZZZZ</name>
<dbReference type="EMBL" id="VSSQ01001152">
    <property type="protein sequence ID" value="MPM05646.1"/>
    <property type="molecule type" value="Genomic_DNA"/>
</dbReference>
<evidence type="ECO:0000256" key="1">
    <source>
        <dbReference type="SAM" id="MobiDB-lite"/>
    </source>
</evidence>
<dbReference type="AlphaFoldDB" id="A0A644WP27"/>
<evidence type="ECO:0000313" key="2">
    <source>
        <dbReference type="EMBL" id="MPM05646.1"/>
    </source>
</evidence>
<reference evidence="2" key="1">
    <citation type="submission" date="2019-08" db="EMBL/GenBank/DDBJ databases">
        <authorList>
            <person name="Kucharzyk K."/>
            <person name="Murdoch R.W."/>
            <person name="Higgins S."/>
            <person name="Loffler F."/>
        </authorList>
    </citation>
    <scope>NUCLEOTIDE SEQUENCE</scope>
</reference>
<accession>A0A644WP27</accession>
<protein>
    <recommendedName>
        <fullName evidence="3">Bacterial repeat domain-containing protein</fullName>
    </recommendedName>
</protein>
<sequence length="542" mass="57082">MPKRAFGRLSSLFYFLCVLILFSTTFCMACVPAKTDATPDAAPAATEVPEAAGDPAAEATPSSVTLSLALPAEAQAGDLLLAQICCAGESDFSVEPGSGWTIIMRTVNEAGVGMESFYKFIQDPAEEPSLYPFLVATGNADDEQAQVSGKILICRGIDPSDPIFAASGETGSGTSLSVDGFETNAPSVIITLFGISDNTVGFTAPEDSAGLQTLYNELADGGFVLYASEQVFDSGLIGNRTLTASQNGNWVSQMFSLRLAPTEVTFLAGDLGSLTADRVPLVKLSAISHIALDQIPVVNAPNGYSFAGWLPKGGIECLSCEEVSQLSLSSGALFTAQYQKITYTVRFLLGEHGTSSDKLVFSGLSYGAGISVPNVAANAGWTFDGWDSEPSVTVKGDAVYTARYTEANYRVEFVLGERGTSGDTLIFIGLASGDSITVPNVTADEGWTFDGWDTTPVTTVFGDATYTAQYAPVTYTITFDLDGKGTSTDPLVLSGLAIGDSISIPTVIANIGWRFIGWDSEIPDTVEGDATFVALYEVFRPK</sequence>
<comment type="caution">
    <text evidence="2">The sequence shown here is derived from an EMBL/GenBank/DDBJ whole genome shotgun (WGS) entry which is preliminary data.</text>
</comment>
<dbReference type="Pfam" id="PF09479">
    <property type="entry name" value="Flg_new"/>
    <property type="match status" value="1"/>
</dbReference>